<keyword evidence="3" id="KW-1003">Cell membrane</keyword>
<dbReference type="Proteomes" id="UP000295793">
    <property type="component" value="Unassembled WGS sequence"/>
</dbReference>
<proteinExistence type="predicted"/>
<organism evidence="9 10">
    <name type="scientific">Reinekea marinisedimentorum</name>
    <dbReference type="NCBI Taxonomy" id="230495"/>
    <lineage>
        <taxon>Bacteria</taxon>
        <taxon>Pseudomonadati</taxon>
        <taxon>Pseudomonadota</taxon>
        <taxon>Gammaproteobacteria</taxon>
        <taxon>Oceanospirillales</taxon>
        <taxon>Saccharospirillaceae</taxon>
        <taxon>Reinekea</taxon>
    </lineage>
</organism>
<feature type="domain" description="ABC transmembrane type-1" evidence="8">
    <location>
        <begin position="70"/>
        <end position="281"/>
    </location>
</feature>
<comment type="subcellular location">
    <subcellularLocation>
        <location evidence="1">Cell membrane</location>
        <topology evidence="1">Multi-pass membrane protein</topology>
    </subcellularLocation>
</comment>
<evidence type="ECO:0000313" key="9">
    <source>
        <dbReference type="EMBL" id="TCS38203.1"/>
    </source>
</evidence>
<keyword evidence="6 7" id="KW-0472">Membrane</keyword>
<dbReference type="InterPro" id="IPR035906">
    <property type="entry name" value="MetI-like_sf"/>
</dbReference>
<feature type="domain" description="ABC transmembrane type-1" evidence="8">
    <location>
        <begin position="367"/>
        <end position="559"/>
    </location>
</feature>
<evidence type="ECO:0000256" key="4">
    <source>
        <dbReference type="ARBA" id="ARBA00022692"/>
    </source>
</evidence>
<evidence type="ECO:0000256" key="7">
    <source>
        <dbReference type="SAM" id="Phobius"/>
    </source>
</evidence>
<dbReference type="InterPro" id="IPR000515">
    <property type="entry name" value="MetI-like"/>
</dbReference>
<dbReference type="PANTHER" id="PTHR30183:SF6">
    <property type="entry name" value="INNER MEMBRANE ABC TRANSPORTER PERMEASE PROTEIN YNJC"/>
    <property type="match status" value="1"/>
</dbReference>
<evidence type="ECO:0000256" key="2">
    <source>
        <dbReference type="ARBA" id="ARBA00022448"/>
    </source>
</evidence>
<feature type="transmembrane region" description="Helical" evidence="7">
    <location>
        <begin position="74"/>
        <end position="96"/>
    </location>
</feature>
<dbReference type="PROSITE" id="PS50928">
    <property type="entry name" value="ABC_TM1"/>
    <property type="match status" value="2"/>
</dbReference>
<feature type="transmembrane region" description="Helical" evidence="7">
    <location>
        <begin position="117"/>
        <end position="138"/>
    </location>
</feature>
<keyword evidence="4 7" id="KW-0812">Transmembrane</keyword>
<dbReference type="RefSeq" id="WP_132702916.1">
    <property type="nucleotide sequence ID" value="NZ_SLZR01000016.1"/>
</dbReference>
<sequence length="578" mass="64697">MNTFKRLAARGTLFGASPWITTSIFLIPVVVGLLGTWLPAFGWLPAIDSRRFSLAPWQQLFAYPGADSAIVKTLVTGLGASALALLITLLILIGLYPSKIFNQIERSLAPLLSMPHAAFAIGLGLLIMPSGWLVRLLATFTEALSTPPLWTTFQDAQGISLIFALALKEIPFLLFMSLAVLPTLKAKQTLALAGSLGHSKRYAWTWLLLPRLYKQIKLPFYAVVAYSLTVVDIAMIAGPTTPPTLAVLVNQWFYNPDFQYRMVGAAGATLLLLINVVTLLVLHLSEKPLEKLRTAMLNKGAHHRKRFHWETPAAIVASLSLIGLYIASILQILFWSFASRWRYPDLLPEHFSLRSWGRIFNRIEEPFFCSFWLAVLSAFIALVLTILMLENEVRIKQRKPGFDAQRSVLIVYLPLLIPQIAFLFGFQVFLIQTRLDANFYSLLWSHCVFVIPYVFLTLSGPYRKFDQRYSVAAVTLCSCPAKSFWKVKFQILLRPILYAFATGFSVSIAQYLPTLFVGAGKFSTITTEAVAMTSGSDRRLIAVMALWQQILPLIIFLLATLVPSLLFKNRKAMQQSSI</sequence>
<protein>
    <submittedName>
        <fullName evidence="9">Putative thiamine transport system permease protein</fullName>
    </submittedName>
</protein>
<dbReference type="GO" id="GO:0005886">
    <property type="term" value="C:plasma membrane"/>
    <property type="evidence" value="ECO:0007669"/>
    <property type="project" value="UniProtKB-SubCell"/>
</dbReference>
<feature type="transmembrane region" description="Helical" evidence="7">
    <location>
        <begin position="258"/>
        <end position="284"/>
    </location>
</feature>
<keyword evidence="2" id="KW-0813">Transport</keyword>
<keyword evidence="10" id="KW-1185">Reference proteome</keyword>
<feature type="transmembrane region" description="Helical" evidence="7">
    <location>
        <begin position="370"/>
        <end position="389"/>
    </location>
</feature>
<dbReference type="EMBL" id="SLZR01000016">
    <property type="protein sequence ID" value="TCS38203.1"/>
    <property type="molecule type" value="Genomic_DNA"/>
</dbReference>
<dbReference type="SUPFAM" id="SSF161098">
    <property type="entry name" value="MetI-like"/>
    <property type="match status" value="2"/>
</dbReference>
<dbReference type="PANTHER" id="PTHR30183">
    <property type="entry name" value="MOLYBDENUM TRANSPORT SYSTEM PERMEASE PROTEIN MODB"/>
    <property type="match status" value="1"/>
</dbReference>
<feature type="transmembrane region" description="Helical" evidence="7">
    <location>
        <begin position="409"/>
        <end position="431"/>
    </location>
</feature>
<dbReference type="CDD" id="cd06261">
    <property type="entry name" value="TM_PBP2"/>
    <property type="match status" value="1"/>
</dbReference>
<dbReference type="AlphaFoldDB" id="A0A4R3HZS6"/>
<evidence type="ECO:0000256" key="6">
    <source>
        <dbReference type="ARBA" id="ARBA00023136"/>
    </source>
</evidence>
<feature type="transmembrane region" description="Helical" evidence="7">
    <location>
        <begin position="313"/>
        <end position="338"/>
    </location>
</feature>
<feature type="transmembrane region" description="Helical" evidence="7">
    <location>
        <begin position="491"/>
        <end position="512"/>
    </location>
</feature>
<evidence type="ECO:0000256" key="3">
    <source>
        <dbReference type="ARBA" id="ARBA00022475"/>
    </source>
</evidence>
<evidence type="ECO:0000256" key="1">
    <source>
        <dbReference type="ARBA" id="ARBA00004651"/>
    </source>
</evidence>
<dbReference type="Gene3D" id="1.10.3720.10">
    <property type="entry name" value="MetI-like"/>
    <property type="match status" value="2"/>
</dbReference>
<evidence type="ECO:0000256" key="5">
    <source>
        <dbReference type="ARBA" id="ARBA00022989"/>
    </source>
</evidence>
<dbReference type="OrthoDB" id="7852521at2"/>
<accession>A0A4R3HZS6</accession>
<feature type="transmembrane region" description="Helical" evidence="7">
    <location>
        <begin position="12"/>
        <end position="38"/>
    </location>
</feature>
<name>A0A4R3HZS6_9GAMM</name>
<gene>
    <name evidence="9" type="ORF">BCF53_11611</name>
</gene>
<feature type="transmembrane region" description="Helical" evidence="7">
    <location>
        <begin position="437"/>
        <end position="458"/>
    </location>
</feature>
<reference evidence="9 10" key="1">
    <citation type="submission" date="2019-03" db="EMBL/GenBank/DDBJ databases">
        <title>Genomic Encyclopedia of Archaeal and Bacterial Type Strains, Phase II (KMG-II): from individual species to whole genera.</title>
        <authorList>
            <person name="Goeker M."/>
        </authorList>
    </citation>
    <scope>NUCLEOTIDE SEQUENCE [LARGE SCALE GENOMIC DNA]</scope>
    <source>
        <strain evidence="9 10">DSM 15388</strain>
    </source>
</reference>
<feature type="transmembrane region" description="Helical" evidence="7">
    <location>
        <begin position="158"/>
        <end position="181"/>
    </location>
</feature>
<dbReference type="GO" id="GO:0055085">
    <property type="term" value="P:transmembrane transport"/>
    <property type="evidence" value="ECO:0007669"/>
    <property type="project" value="InterPro"/>
</dbReference>
<feature type="transmembrane region" description="Helical" evidence="7">
    <location>
        <begin position="546"/>
        <end position="567"/>
    </location>
</feature>
<keyword evidence="5 7" id="KW-1133">Transmembrane helix</keyword>
<evidence type="ECO:0000313" key="10">
    <source>
        <dbReference type="Proteomes" id="UP000295793"/>
    </source>
</evidence>
<comment type="caution">
    <text evidence="9">The sequence shown here is derived from an EMBL/GenBank/DDBJ whole genome shotgun (WGS) entry which is preliminary data.</text>
</comment>
<feature type="transmembrane region" description="Helical" evidence="7">
    <location>
        <begin position="218"/>
        <end position="238"/>
    </location>
</feature>
<evidence type="ECO:0000259" key="8">
    <source>
        <dbReference type="PROSITE" id="PS50928"/>
    </source>
</evidence>